<evidence type="ECO:0000256" key="1">
    <source>
        <dbReference type="ARBA" id="ARBA00022737"/>
    </source>
</evidence>
<feature type="compositionally biased region" description="Polar residues" evidence="4">
    <location>
        <begin position="962"/>
        <end position="975"/>
    </location>
</feature>
<proteinExistence type="predicted"/>
<sequence length="1289" mass="146590">MQSGPTGLSFTATPTGEGKWYAIKEYQTLNCIAEQITLRQEKPDSPIESPFGLLNTTLQEGQFIQNQNTIVWGERTTNSSYTQTLLKGQGYLEIPREPESDNSSRLYDTSRQIEISFLNKPDKDIVPIGYKVVGIPLTYLTFPAKTTKIVYEMFKNTIATCLKNTNLATPVCEDYRELYKSRPQRSLLQEVHFLFDTQVEDEQLGIRLYSISYAWGTLRLAHRRPKIIKEDGKIVQKDTTIYITYESGSRNPLITYSQLSKDDPLPSGSKFEYIVDQTIRVQNTHICITETTHDYVFAAACSEESTRWILEKDNSYLISQESEMCLTVGVDETLKLEKCALEGDTRKNQQWFFQTMNTNPDVIENFLNVTLQDIQEVRLEQRRAITTTINSPIFGGILKENHGSGNIIWDMIAWGLLKNGQYGNGKCVTHHGLEKQLTMEDCDADWTKCQEELKTFITSNDPLVQSQVSVGNCSKATTKGQAFEYTSDFTIRPFNTNACVKANTTMLILQECANTSSIWGTFEHTGQLMATDRTGLHSPASDRKCLTLKVGRLSLGHCHGSSRKQQFNFEYRNPHQIRTLSAAAIIALHTQQSLDGTQLPLIPPLLKRETQQEIPEAASLTLEQVPEVPKDETESGLPQNIEEFGDKIKFEISKMHEKYKISIETEHENKLAKEIRDVYCQLSTIKKNQAVILAQSNGILAASALGLPICTRLQGFGQAMTLQQCETKRIFISAKESKCGFQPFFTYEDKNCTIGVDGWSIHPYSDCFWKTHLVNLNGFHYTWEHNSTDGECVKQKVSIHMPNLDLITEFEELHVNDFDYSLKSHPAHETMEMEQLNILKDLVGLMQESNSKSVSDIVMSEKQDNQIGTMFSWFDTLKILILSIIGFIVFIISLRILIICDPFTRIMEKIRQARRLRQYGINMEEAHELTSMIPNSSIQPPEEIIEPPFIRMTAPTPLTGERPTQSRPAQPSAPKQRNIYPVMEENWESDQARKCTGKHTTCTYVVGYGMATLSKCSNCAMKTRPTLSAARADAVQKRTQAITRLRDQEIFLEMIDSPREEIRRCIIQKLGPVAWDYHPKAEFLNQKFNNKTLLHTSVKAGKLDITDLLLDYGADPDIEEDGQTIAHRAAAEISKLLIRILRYHKWKFSSYNSLGETPLMVTIAYGHEEVASYLWISSNVAQMAKDNSTVLHYAAKHGNNTLARAACKRKIHININQTTKPGNYTALHIAKMYRQDHIANILLEHGADSDITDVNGNTPRDYAFDEHRRNIFEDWNCIRSRKRKASDNE</sequence>
<dbReference type="SUPFAM" id="SSF48403">
    <property type="entry name" value="Ankyrin repeat"/>
    <property type="match status" value="1"/>
</dbReference>
<dbReference type="Pfam" id="PF00023">
    <property type="entry name" value="Ank"/>
    <property type="match status" value="2"/>
</dbReference>
<dbReference type="PANTHER" id="PTHR24123:SF33">
    <property type="entry name" value="PROTEIN HOS4"/>
    <property type="match status" value="1"/>
</dbReference>
<organism evidence="7 8">
    <name type="scientific">Daphnia magna</name>
    <dbReference type="NCBI Taxonomy" id="35525"/>
    <lineage>
        <taxon>Eukaryota</taxon>
        <taxon>Metazoa</taxon>
        <taxon>Ecdysozoa</taxon>
        <taxon>Arthropoda</taxon>
        <taxon>Crustacea</taxon>
        <taxon>Branchiopoda</taxon>
        <taxon>Diplostraca</taxon>
        <taxon>Cladocera</taxon>
        <taxon>Anomopoda</taxon>
        <taxon>Daphniidae</taxon>
        <taxon>Daphnia</taxon>
    </lineage>
</organism>
<keyword evidence="5" id="KW-1133">Transmembrane helix</keyword>
<dbReference type="InterPro" id="IPR036770">
    <property type="entry name" value="Ankyrin_rpt-contain_sf"/>
</dbReference>
<feature type="region of interest" description="Disordered" evidence="4">
    <location>
        <begin position="955"/>
        <end position="976"/>
    </location>
</feature>
<dbReference type="SMART" id="SM00458">
    <property type="entry name" value="RICIN"/>
    <property type="match status" value="2"/>
</dbReference>
<feature type="transmembrane region" description="Helical" evidence="5">
    <location>
        <begin position="879"/>
        <end position="900"/>
    </location>
</feature>
<feature type="domain" description="Ricin B lectin" evidence="6">
    <location>
        <begin position="231"/>
        <end position="354"/>
    </location>
</feature>
<dbReference type="PROSITE" id="PS50088">
    <property type="entry name" value="ANK_REPEAT"/>
    <property type="match status" value="2"/>
</dbReference>
<dbReference type="PROSITE" id="PS50297">
    <property type="entry name" value="ANK_REP_REGION"/>
    <property type="match status" value="2"/>
</dbReference>
<feature type="repeat" description="ANK" evidence="3">
    <location>
        <begin position="1089"/>
        <end position="1121"/>
    </location>
</feature>
<dbReference type="SMART" id="SM00248">
    <property type="entry name" value="ANK"/>
    <property type="match status" value="5"/>
</dbReference>
<dbReference type="PROSITE" id="PS50231">
    <property type="entry name" value="RICIN_B_LECTIN"/>
    <property type="match status" value="1"/>
</dbReference>
<keyword evidence="1" id="KW-0677">Repeat</keyword>
<dbReference type="InterPro" id="IPR000772">
    <property type="entry name" value="Ricin_B_lectin"/>
</dbReference>
<keyword evidence="5" id="KW-0472">Membrane</keyword>
<evidence type="ECO:0000256" key="3">
    <source>
        <dbReference type="PROSITE-ProRule" id="PRU00023"/>
    </source>
</evidence>
<dbReference type="EMBL" id="JAOYFB010000004">
    <property type="protein sequence ID" value="KAK4013759.1"/>
    <property type="molecule type" value="Genomic_DNA"/>
</dbReference>
<dbReference type="InterPro" id="IPR051165">
    <property type="entry name" value="Multifunctional_ANK_Repeat"/>
</dbReference>
<evidence type="ECO:0000259" key="6">
    <source>
        <dbReference type="SMART" id="SM00458"/>
    </source>
</evidence>
<evidence type="ECO:0000313" key="7">
    <source>
        <dbReference type="EMBL" id="KAK4013759.1"/>
    </source>
</evidence>
<evidence type="ECO:0000256" key="2">
    <source>
        <dbReference type="ARBA" id="ARBA00023043"/>
    </source>
</evidence>
<keyword evidence="8" id="KW-1185">Reference proteome</keyword>
<dbReference type="Gene3D" id="1.25.40.20">
    <property type="entry name" value="Ankyrin repeat-containing domain"/>
    <property type="match status" value="2"/>
</dbReference>
<protein>
    <recommendedName>
        <fullName evidence="6">Ricin B lectin domain-containing protein</fullName>
    </recommendedName>
</protein>
<evidence type="ECO:0000256" key="5">
    <source>
        <dbReference type="SAM" id="Phobius"/>
    </source>
</evidence>
<name>A0ABQ9ZLC7_9CRUS</name>
<dbReference type="Pfam" id="PF12796">
    <property type="entry name" value="Ank_2"/>
    <property type="match status" value="1"/>
</dbReference>
<keyword evidence="2 3" id="KW-0040">ANK repeat</keyword>
<accession>A0ABQ9ZLC7</accession>
<evidence type="ECO:0000256" key="4">
    <source>
        <dbReference type="SAM" id="MobiDB-lite"/>
    </source>
</evidence>
<gene>
    <name evidence="7" type="ORF">OUZ56_026311</name>
</gene>
<dbReference type="PANTHER" id="PTHR24123">
    <property type="entry name" value="ANKYRIN REPEAT-CONTAINING"/>
    <property type="match status" value="1"/>
</dbReference>
<reference evidence="7 8" key="1">
    <citation type="journal article" date="2023" name="Nucleic Acids Res.">
        <title>The hologenome of Daphnia magna reveals possible DNA methylation and microbiome-mediated evolution of the host genome.</title>
        <authorList>
            <person name="Chaturvedi A."/>
            <person name="Li X."/>
            <person name="Dhandapani V."/>
            <person name="Marshall H."/>
            <person name="Kissane S."/>
            <person name="Cuenca-Cambronero M."/>
            <person name="Asole G."/>
            <person name="Calvet F."/>
            <person name="Ruiz-Romero M."/>
            <person name="Marangio P."/>
            <person name="Guigo R."/>
            <person name="Rago D."/>
            <person name="Mirbahai L."/>
            <person name="Eastwood N."/>
            <person name="Colbourne J.K."/>
            <person name="Zhou J."/>
            <person name="Mallon E."/>
            <person name="Orsini L."/>
        </authorList>
    </citation>
    <scope>NUCLEOTIDE SEQUENCE [LARGE SCALE GENOMIC DNA]</scope>
    <source>
        <strain evidence="7">LRV0_1</strain>
    </source>
</reference>
<feature type="repeat" description="ANK" evidence="3">
    <location>
        <begin position="1222"/>
        <end position="1254"/>
    </location>
</feature>
<comment type="caution">
    <text evidence="7">The sequence shown here is derived from an EMBL/GenBank/DDBJ whole genome shotgun (WGS) entry which is preliminary data.</text>
</comment>
<dbReference type="InterPro" id="IPR002110">
    <property type="entry name" value="Ankyrin_rpt"/>
</dbReference>
<keyword evidence="5" id="KW-0812">Transmembrane</keyword>
<dbReference type="SUPFAM" id="SSF50370">
    <property type="entry name" value="Ricin B-like lectins"/>
    <property type="match status" value="2"/>
</dbReference>
<dbReference type="InterPro" id="IPR035992">
    <property type="entry name" value="Ricin_B-like_lectins"/>
</dbReference>
<feature type="domain" description="Ricin B lectin" evidence="6">
    <location>
        <begin position="443"/>
        <end position="570"/>
    </location>
</feature>
<evidence type="ECO:0000313" key="8">
    <source>
        <dbReference type="Proteomes" id="UP001234178"/>
    </source>
</evidence>
<dbReference type="Proteomes" id="UP001234178">
    <property type="component" value="Unassembled WGS sequence"/>
</dbReference>
<dbReference type="Pfam" id="PF00652">
    <property type="entry name" value="Ricin_B_lectin"/>
    <property type="match status" value="1"/>
</dbReference>
<dbReference type="Gene3D" id="2.80.10.50">
    <property type="match status" value="2"/>
</dbReference>